<organism evidence="1 2">
    <name type="scientific">Mycobacterium phage Chadwick</name>
    <dbReference type="NCBI Taxonomy" id="1698366"/>
    <lineage>
        <taxon>Viruses</taxon>
        <taxon>Duplodnaviria</taxon>
        <taxon>Heunggongvirae</taxon>
        <taxon>Uroviricota</taxon>
        <taxon>Caudoviricetes</taxon>
        <taxon>Benedictvirus</taxon>
        <taxon>Benedictvirus chadwick</taxon>
    </lineage>
</organism>
<reference evidence="1 2" key="1">
    <citation type="submission" date="2015-07" db="EMBL/GenBank/DDBJ databases">
        <authorList>
            <person name="Black M."/>
            <person name="Gluste F."/>
            <person name="Kahn E."/>
            <person name="Kasera S."/>
            <person name="Browstead H."/>
            <person name="Browstone C.N."/>
            <person name="Yu S."/>
            <person name="Shaffer C.D."/>
            <person name="Hafer-Weston K.A."/>
            <person name="Elgin S.C.R."/>
            <person name="Miller E.S."/>
            <person name="Bradley K.W."/>
            <person name="Asai D.J."/>
            <person name="Bowman C.A."/>
            <person name="Russell D.A."/>
            <person name="Pope W.H."/>
            <person name="Jacobs-Sera D."/>
            <person name="Hendrix R.W."/>
            <person name="Hatfull G.F."/>
        </authorList>
    </citation>
    <scope>NUCLEOTIDE SEQUENCE [LARGE SCALE GENOMIC DNA]</scope>
</reference>
<keyword evidence="2" id="KW-1185">Reference proteome</keyword>
<evidence type="ECO:0000313" key="1">
    <source>
        <dbReference type="EMBL" id="ALA06802.1"/>
    </source>
</evidence>
<proteinExistence type="predicted"/>
<name>A0A0K2CMN1_9CAUD</name>
<dbReference type="Proteomes" id="UP000203217">
    <property type="component" value="Segment"/>
</dbReference>
<dbReference type="RefSeq" id="YP_009207739.1">
    <property type="nucleotide sequence ID" value="NC_028897.1"/>
</dbReference>
<dbReference type="KEGG" id="vg:26634263"/>
<sequence length="80" mass="8511">MTPSECRALADVVESFITSWGDGYLASDIATHLSCVEVEALAGLLSALGEVSSAETWIEFHSEADDCGDQHCRCEECNAG</sequence>
<dbReference type="OrthoDB" id="21414at10239"/>
<accession>A0A0K2CMN1</accession>
<protein>
    <submittedName>
        <fullName evidence="1">Uncharacterized protein</fullName>
    </submittedName>
</protein>
<dbReference type="EMBL" id="KT246486">
    <property type="protein sequence ID" value="ALA06802.1"/>
    <property type="molecule type" value="Genomic_DNA"/>
</dbReference>
<evidence type="ECO:0000313" key="2">
    <source>
        <dbReference type="Proteomes" id="UP000203217"/>
    </source>
</evidence>
<dbReference type="GeneID" id="26634263"/>
<gene>
    <name evidence="1" type="ORF">SEA_CHADWICK_75</name>
</gene>